<gene>
    <name evidence="2" type="ORF">ETAA8_14200</name>
</gene>
<dbReference type="PANTHER" id="PTHR33164:SF101">
    <property type="entry name" value="TRANSCRIPTIONAL REPRESSOR MPRA"/>
    <property type="match status" value="1"/>
</dbReference>
<dbReference type="AlphaFoldDB" id="A0A517Y872"/>
<dbReference type="InterPro" id="IPR036390">
    <property type="entry name" value="WH_DNA-bd_sf"/>
</dbReference>
<dbReference type="InterPro" id="IPR039422">
    <property type="entry name" value="MarR/SlyA-like"/>
</dbReference>
<dbReference type="InterPro" id="IPR000835">
    <property type="entry name" value="HTH_MarR-typ"/>
</dbReference>
<dbReference type="KEGG" id="aagg:ETAA8_14200"/>
<evidence type="ECO:0000259" key="1">
    <source>
        <dbReference type="PROSITE" id="PS50995"/>
    </source>
</evidence>
<dbReference type="GO" id="GO:0006950">
    <property type="term" value="P:response to stress"/>
    <property type="evidence" value="ECO:0007669"/>
    <property type="project" value="TreeGrafter"/>
</dbReference>
<dbReference type="SUPFAM" id="SSF46785">
    <property type="entry name" value="Winged helix' DNA-binding domain"/>
    <property type="match status" value="1"/>
</dbReference>
<dbReference type="PRINTS" id="PR00598">
    <property type="entry name" value="HTHMARR"/>
</dbReference>
<evidence type="ECO:0000313" key="2">
    <source>
        <dbReference type="EMBL" id="QDU26342.1"/>
    </source>
</evidence>
<reference evidence="2 3" key="1">
    <citation type="submission" date="2019-02" db="EMBL/GenBank/DDBJ databases">
        <title>Deep-cultivation of Planctomycetes and their phenomic and genomic characterization uncovers novel biology.</title>
        <authorList>
            <person name="Wiegand S."/>
            <person name="Jogler M."/>
            <person name="Boedeker C."/>
            <person name="Pinto D."/>
            <person name="Vollmers J."/>
            <person name="Rivas-Marin E."/>
            <person name="Kohn T."/>
            <person name="Peeters S.H."/>
            <person name="Heuer A."/>
            <person name="Rast P."/>
            <person name="Oberbeckmann S."/>
            <person name="Bunk B."/>
            <person name="Jeske O."/>
            <person name="Meyerdierks A."/>
            <person name="Storesund J.E."/>
            <person name="Kallscheuer N."/>
            <person name="Luecker S."/>
            <person name="Lage O.M."/>
            <person name="Pohl T."/>
            <person name="Merkel B.J."/>
            <person name="Hornburger P."/>
            <person name="Mueller R.-W."/>
            <person name="Bruemmer F."/>
            <person name="Labrenz M."/>
            <person name="Spormann A.M."/>
            <person name="Op den Camp H."/>
            <person name="Overmann J."/>
            <person name="Amann R."/>
            <person name="Jetten M.S.M."/>
            <person name="Mascher T."/>
            <person name="Medema M.H."/>
            <person name="Devos D.P."/>
            <person name="Kaster A.-K."/>
            <person name="Ovreas L."/>
            <person name="Rohde M."/>
            <person name="Galperin M.Y."/>
            <person name="Jogler C."/>
        </authorList>
    </citation>
    <scope>NUCLEOTIDE SEQUENCE [LARGE SCALE GENOMIC DNA]</scope>
    <source>
        <strain evidence="2 3">ETA_A8</strain>
    </source>
</reference>
<dbReference type="SMART" id="SM00347">
    <property type="entry name" value="HTH_MARR"/>
    <property type="match status" value="1"/>
</dbReference>
<dbReference type="EMBL" id="CP036274">
    <property type="protein sequence ID" value="QDU26342.1"/>
    <property type="molecule type" value="Genomic_DNA"/>
</dbReference>
<sequence length="161" mass="18677">MPPSSDKPAAKRFDSPEQEAYLHLWRTYDRLKALEERLFQQYDLSPQQYNALRLLRAAQPDTIPTLALGARLISRAPDMTRLLDRLEERQLVERQRRPENRRVVEVGITATGIELLDKLDEQVRQCNHEQLGHLSKQSLAQLVALLAEARQPHETPDQPWP</sequence>
<accession>A0A517Y872</accession>
<dbReference type="PANTHER" id="PTHR33164">
    <property type="entry name" value="TRANSCRIPTIONAL REGULATOR, MARR FAMILY"/>
    <property type="match status" value="1"/>
</dbReference>
<dbReference type="OrthoDB" id="213484at2"/>
<dbReference type="Pfam" id="PF01047">
    <property type="entry name" value="MarR"/>
    <property type="match status" value="1"/>
</dbReference>
<keyword evidence="3" id="KW-1185">Reference proteome</keyword>
<proteinExistence type="predicted"/>
<name>A0A517Y872_9BACT</name>
<feature type="domain" description="HTH marR-type" evidence="1">
    <location>
        <begin position="17"/>
        <end position="151"/>
    </location>
</feature>
<protein>
    <submittedName>
        <fullName evidence="2">Transcriptional regulator SlyA</fullName>
    </submittedName>
</protein>
<dbReference type="PROSITE" id="PS50995">
    <property type="entry name" value="HTH_MARR_2"/>
    <property type="match status" value="1"/>
</dbReference>
<dbReference type="InterPro" id="IPR036388">
    <property type="entry name" value="WH-like_DNA-bd_sf"/>
</dbReference>
<dbReference type="GO" id="GO:0003700">
    <property type="term" value="F:DNA-binding transcription factor activity"/>
    <property type="evidence" value="ECO:0007669"/>
    <property type="project" value="InterPro"/>
</dbReference>
<organism evidence="2 3">
    <name type="scientific">Anatilimnocola aggregata</name>
    <dbReference type="NCBI Taxonomy" id="2528021"/>
    <lineage>
        <taxon>Bacteria</taxon>
        <taxon>Pseudomonadati</taxon>
        <taxon>Planctomycetota</taxon>
        <taxon>Planctomycetia</taxon>
        <taxon>Pirellulales</taxon>
        <taxon>Pirellulaceae</taxon>
        <taxon>Anatilimnocola</taxon>
    </lineage>
</organism>
<dbReference type="Gene3D" id="1.10.10.10">
    <property type="entry name" value="Winged helix-like DNA-binding domain superfamily/Winged helix DNA-binding domain"/>
    <property type="match status" value="1"/>
</dbReference>
<evidence type="ECO:0000313" key="3">
    <source>
        <dbReference type="Proteomes" id="UP000315017"/>
    </source>
</evidence>
<dbReference type="Proteomes" id="UP000315017">
    <property type="component" value="Chromosome"/>
</dbReference>